<feature type="transmembrane region" description="Helical" evidence="1">
    <location>
        <begin position="35"/>
        <end position="51"/>
    </location>
</feature>
<feature type="transmembrane region" description="Helical" evidence="1">
    <location>
        <begin position="90"/>
        <end position="110"/>
    </location>
</feature>
<dbReference type="Pfam" id="PF03779">
    <property type="entry name" value="SPW"/>
    <property type="match status" value="1"/>
</dbReference>
<protein>
    <submittedName>
        <fullName evidence="3">SPW repeat protein</fullName>
    </submittedName>
</protein>
<dbReference type="RefSeq" id="WP_272102012.1">
    <property type="nucleotide sequence ID" value="NZ_JAQNDK010000005.1"/>
</dbReference>
<sequence length="128" mass="13656">MKLLSPRHHGYVDYAVVVVLALAPLALRLDPVPTAVCYVAAVAHLVVTLLSDQPLGAARKIPFSVHGALETSLAAALLASPWLFGFSAELPARTFFVVTGLALVLVALGTRYATGAASRQQPYDRYDR</sequence>
<evidence type="ECO:0000259" key="2">
    <source>
        <dbReference type="Pfam" id="PF03779"/>
    </source>
</evidence>
<reference evidence="3 4" key="1">
    <citation type="submission" date="2023-01" db="EMBL/GenBank/DDBJ databases">
        <title>Minimal conservation of predation-associated metabolite biosynthetic gene clusters underscores biosynthetic potential of Myxococcota including descriptions for ten novel species: Archangium lansinium sp. nov., Myxococcus landrumus sp. nov., Nannocystis bai.</title>
        <authorList>
            <person name="Ahearne A."/>
            <person name="Stevens C."/>
            <person name="Dowd S."/>
        </authorList>
    </citation>
    <scope>NUCLEOTIDE SEQUENCE [LARGE SCALE GENOMIC DNA]</scope>
    <source>
        <strain evidence="3 4">WIWO2</strain>
    </source>
</reference>
<dbReference type="InterPro" id="IPR005530">
    <property type="entry name" value="SPW"/>
</dbReference>
<dbReference type="Proteomes" id="UP001217485">
    <property type="component" value="Unassembled WGS sequence"/>
</dbReference>
<feature type="transmembrane region" description="Helical" evidence="1">
    <location>
        <begin position="12"/>
        <end position="29"/>
    </location>
</feature>
<keyword evidence="1" id="KW-0812">Transmembrane</keyword>
<keyword evidence="4" id="KW-1185">Reference proteome</keyword>
<organism evidence="3 4">
    <name type="scientific">Sorangium atrum</name>
    <dbReference type="NCBI Taxonomy" id="2995308"/>
    <lineage>
        <taxon>Bacteria</taxon>
        <taxon>Pseudomonadati</taxon>
        <taxon>Myxococcota</taxon>
        <taxon>Polyangia</taxon>
        <taxon>Polyangiales</taxon>
        <taxon>Polyangiaceae</taxon>
        <taxon>Sorangium</taxon>
    </lineage>
</organism>
<keyword evidence="1" id="KW-0472">Membrane</keyword>
<gene>
    <name evidence="3" type="ORF">POL72_39415</name>
</gene>
<name>A0ABT5CBQ0_9BACT</name>
<comment type="caution">
    <text evidence="3">The sequence shown here is derived from an EMBL/GenBank/DDBJ whole genome shotgun (WGS) entry which is preliminary data.</text>
</comment>
<accession>A0ABT5CBQ0</accession>
<proteinExistence type="predicted"/>
<evidence type="ECO:0000256" key="1">
    <source>
        <dbReference type="SAM" id="Phobius"/>
    </source>
</evidence>
<evidence type="ECO:0000313" key="3">
    <source>
        <dbReference type="EMBL" id="MDC0683861.1"/>
    </source>
</evidence>
<feature type="domain" description="SPW repeat-containing integral membrane" evidence="2">
    <location>
        <begin position="9"/>
        <end position="108"/>
    </location>
</feature>
<keyword evidence="1" id="KW-1133">Transmembrane helix</keyword>
<evidence type="ECO:0000313" key="4">
    <source>
        <dbReference type="Proteomes" id="UP001217485"/>
    </source>
</evidence>
<dbReference type="EMBL" id="JAQNDK010000005">
    <property type="protein sequence ID" value="MDC0683861.1"/>
    <property type="molecule type" value="Genomic_DNA"/>
</dbReference>
<feature type="transmembrane region" description="Helical" evidence="1">
    <location>
        <begin position="63"/>
        <end position="84"/>
    </location>
</feature>